<dbReference type="Proteomes" id="UP000076154">
    <property type="component" value="Unassembled WGS sequence"/>
</dbReference>
<sequence>MCQLSTEGTHYGCGHYVITRSIAKRDCNSKYCMHSRLHMENCPHCPHCNRYLGPDYEQRITKETRAYCAECEYWYNGPGSKPRRPS</sequence>
<dbReference type="InParanoid" id="A0A369J868"/>
<organism evidence="1 2">
    <name type="scientific">Hypsizygus marmoreus</name>
    <name type="common">White beech mushroom</name>
    <name type="synonym">Agaricus marmoreus</name>
    <dbReference type="NCBI Taxonomy" id="39966"/>
    <lineage>
        <taxon>Eukaryota</taxon>
        <taxon>Fungi</taxon>
        <taxon>Dikarya</taxon>
        <taxon>Basidiomycota</taxon>
        <taxon>Agaricomycotina</taxon>
        <taxon>Agaricomycetes</taxon>
        <taxon>Agaricomycetidae</taxon>
        <taxon>Agaricales</taxon>
        <taxon>Tricholomatineae</taxon>
        <taxon>Lyophyllaceae</taxon>
        <taxon>Hypsizygus</taxon>
    </lineage>
</organism>
<gene>
    <name evidence="1" type="ORF">Hypma_002626</name>
</gene>
<protein>
    <submittedName>
        <fullName evidence="1">Uncharacterized protein</fullName>
    </submittedName>
</protein>
<proteinExistence type="predicted"/>
<keyword evidence="2" id="KW-1185">Reference proteome</keyword>
<comment type="caution">
    <text evidence="1">The sequence shown here is derived from an EMBL/GenBank/DDBJ whole genome shotgun (WGS) entry which is preliminary data.</text>
</comment>
<reference evidence="1" key="1">
    <citation type="submission" date="2018-04" db="EMBL/GenBank/DDBJ databases">
        <title>Whole genome sequencing of Hypsizygus marmoreus.</title>
        <authorList>
            <person name="Choi I.-G."/>
            <person name="Min B."/>
            <person name="Kim J.-G."/>
            <person name="Kim S."/>
            <person name="Oh Y.-L."/>
            <person name="Kong W.-S."/>
            <person name="Park H."/>
            <person name="Jeong J."/>
            <person name="Song E.-S."/>
        </authorList>
    </citation>
    <scope>NUCLEOTIDE SEQUENCE [LARGE SCALE GENOMIC DNA]</scope>
    <source>
        <strain evidence="1">51987-8</strain>
    </source>
</reference>
<accession>A0A369J868</accession>
<dbReference type="OrthoDB" id="2840428at2759"/>
<evidence type="ECO:0000313" key="2">
    <source>
        <dbReference type="Proteomes" id="UP000076154"/>
    </source>
</evidence>
<name>A0A369J868_HYPMA</name>
<dbReference type="EMBL" id="LUEZ02000122">
    <property type="protein sequence ID" value="RDB16787.1"/>
    <property type="molecule type" value="Genomic_DNA"/>
</dbReference>
<evidence type="ECO:0000313" key="1">
    <source>
        <dbReference type="EMBL" id="RDB16787.1"/>
    </source>
</evidence>
<dbReference type="AlphaFoldDB" id="A0A369J868"/>